<proteinExistence type="predicted"/>
<protein>
    <submittedName>
        <fullName evidence="3">5-methyltetrahydropteroyltriglutamate/homocysteine S-methyltransferase</fullName>
    </submittedName>
</protein>
<evidence type="ECO:0000259" key="2">
    <source>
        <dbReference type="Pfam" id="PF08267"/>
    </source>
</evidence>
<dbReference type="InterPro" id="IPR006276">
    <property type="entry name" value="Cobalamin-indep_Met_synthase"/>
</dbReference>
<dbReference type="Proteomes" id="UP000693970">
    <property type="component" value="Unassembled WGS sequence"/>
</dbReference>
<keyword evidence="4" id="KW-1185">Reference proteome</keyword>
<feature type="domain" description="Cobalamin-independent methionine synthase MetE C-terminal/archaeal" evidence="1">
    <location>
        <begin position="421"/>
        <end position="743"/>
    </location>
</feature>
<feature type="domain" description="Cobalamin-independent methionine synthase MetE N-terminal" evidence="2">
    <location>
        <begin position="6"/>
        <end position="306"/>
    </location>
</feature>
<organism evidence="3 4">
    <name type="scientific">Nitzschia inconspicua</name>
    <dbReference type="NCBI Taxonomy" id="303405"/>
    <lineage>
        <taxon>Eukaryota</taxon>
        <taxon>Sar</taxon>
        <taxon>Stramenopiles</taxon>
        <taxon>Ochrophyta</taxon>
        <taxon>Bacillariophyta</taxon>
        <taxon>Bacillariophyceae</taxon>
        <taxon>Bacillariophycidae</taxon>
        <taxon>Bacillariales</taxon>
        <taxon>Bacillariaceae</taxon>
        <taxon>Nitzschia</taxon>
    </lineage>
</organism>
<gene>
    <name evidence="3" type="ORF">IV203_027230</name>
</gene>
<dbReference type="AlphaFoldDB" id="A0A9K3LVV7"/>
<dbReference type="PIRSF" id="PIRSF000382">
    <property type="entry name" value="MeTrfase_B12_ind"/>
    <property type="match status" value="1"/>
</dbReference>
<dbReference type="CDD" id="cd03311">
    <property type="entry name" value="CIMS_C_terminal_like"/>
    <property type="match status" value="1"/>
</dbReference>
<dbReference type="GO" id="GO:0003871">
    <property type="term" value="F:5-methyltetrahydropteroyltriglutamate-homocysteine S-methyltransferase activity"/>
    <property type="evidence" value="ECO:0007669"/>
    <property type="project" value="InterPro"/>
</dbReference>
<comment type="caution">
    <text evidence="3">The sequence shown here is derived from an EMBL/GenBank/DDBJ whole genome shotgun (WGS) entry which is preliminary data.</text>
</comment>
<dbReference type="GO" id="GO:0008270">
    <property type="term" value="F:zinc ion binding"/>
    <property type="evidence" value="ECO:0007669"/>
    <property type="project" value="InterPro"/>
</dbReference>
<sequence length="757" mass="85107">MTRISTSTLGFPRMGPNRELKFSLEKYWKGEISDIELLNSANEIEKSGWKLQMEASIDRITVGDHYLYDMVLTWSDNLGLCPSRFQHMDAGLKRMFAMARGVDGSEALSMKKWITSNYHYMVPEYDESTVIKPNIELYLNDIKRGIDFLGAQTATPVVLGPVSLVFFTKISHGTDESVLATLLPHYKNLLATIAEMGVAEVQIHEPALVFAEQNISHLLSIAYPAILPKQGPIINLVSFMEDIGEENYQWAISQAEIGIISLDFTRGHTMDLIHKFGFPQDKTLGVGMIDSRNVWTIQPEKVSEVSDFLKAHVVKFRIQPSGSLQYLPWDFSCEKELEGHPASSLLSFAKQKLSEIQMVAQVIAGDMLLLKSHADTWEVFYKSVASGTNQPNKRWTEQDFVRSEPFEKRNEKQGLLGSPLLPTTTIGSFPQTKEIRRLRSQYRSGKITKAVYEAGIDKQIAYAIGIQEALGLDILVHGEAERTDMVEFFAHQMTGLLFTSNGWVQSFGSRCVRPPIIWTDIQRPHPMTVREFTVAQELTEKPVKGMLTGPITILNWSFPRIDISRKEQAFQLALAIRQEVKDLETAGCRVIQVDEPALREGMPLRQHGRESYLQWAVDAFRLATGGAKSETQIHTHMCYCEFKDCMGAIDRMDTDFNSIENSRSDNATLEAFVDIGYNKGFGPGVYDIHSPVIPTVDFMESKIKGFLTCLPVNQLIVNPDCGLKTRTWPETIDSLKNMVEATAKVRAQILASSISPS</sequence>
<dbReference type="PANTHER" id="PTHR30519">
    <property type="entry name" value="5-METHYLTETRAHYDROPTEROYLTRIGLUTAMATE--HOMOCYSTEINE METHYLTRANSFERASE"/>
    <property type="match status" value="1"/>
</dbReference>
<accession>A0A9K3LVV7</accession>
<evidence type="ECO:0000259" key="1">
    <source>
        <dbReference type="Pfam" id="PF01717"/>
    </source>
</evidence>
<dbReference type="NCBIfam" id="NF003556">
    <property type="entry name" value="PRK05222.1"/>
    <property type="match status" value="1"/>
</dbReference>
<reference evidence="3" key="2">
    <citation type="submission" date="2021-04" db="EMBL/GenBank/DDBJ databases">
        <authorList>
            <person name="Podell S."/>
        </authorList>
    </citation>
    <scope>NUCLEOTIDE SEQUENCE</scope>
    <source>
        <strain evidence="3">Hildebrandi</strain>
    </source>
</reference>
<name>A0A9K3LVV7_9STRA</name>
<evidence type="ECO:0000313" key="3">
    <source>
        <dbReference type="EMBL" id="KAG7369484.1"/>
    </source>
</evidence>
<dbReference type="GO" id="GO:0009086">
    <property type="term" value="P:methionine biosynthetic process"/>
    <property type="evidence" value="ECO:0007669"/>
    <property type="project" value="InterPro"/>
</dbReference>
<dbReference type="InterPro" id="IPR002629">
    <property type="entry name" value="Met_Synth_C/arc"/>
</dbReference>
<dbReference type="Pfam" id="PF01717">
    <property type="entry name" value="Meth_synt_2"/>
    <property type="match status" value="1"/>
</dbReference>
<reference evidence="3" key="1">
    <citation type="journal article" date="2021" name="Sci. Rep.">
        <title>Diploid genomic architecture of Nitzschia inconspicua, an elite biomass production diatom.</title>
        <authorList>
            <person name="Oliver A."/>
            <person name="Podell S."/>
            <person name="Pinowska A."/>
            <person name="Traller J.C."/>
            <person name="Smith S.R."/>
            <person name="McClure R."/>
            <person name="Beliaev A."/>
            <person name="Bohutskyi P."/>
            <person name="Hill E.A."/>
            <person name="Rabines A."/>
            <person name="Zheng H."/>
            <person name="Allen L.Z."/>
            <person name="Kuo A."/>
            <person name="Grigoriev I.V."/>
            <person name="Allen A.E."/>
            <person name="Hazlebeck D."/>
            <person name="Allen E.E."/>
        </authorList>
    </citation>
    <scope>NUCLEOTIDE SEQUENCE</scope>
    <source>
        <strain evidence="3">Hildebrandi</strain>
    </source>
</reference>
<dbReference type="InterPro" id="IPR013215">
    <property type="entry name" value="Cbl-indep_Met_Synth_N"/>
</dbReference>
<evidence type="ECO:0000313" key="4">
    <source>
        <dbReference type="Proteomes" id="UP000693970"/>
    </source>
</evidence>
<dbReference type="Pfam" id="PF08267">
    <property type="entry name" value="Meth_synt_1"/>
    <property type="match status" value="1"/>
</dbReference>
<dbReference type="EMBL" id="JAGRRH010000005">
    <property type="protein sequence ID" value="KAG7369484.1"/>
    <property type="molecule type" value="Genomic_DNA"/>
</dbReference>
<dbReference type="OrthoDB" id="1053771at2759"/>